<evidence type="ECO:0000256" key="11">
    <source>
        <dbReference type="ARBA" id="ARBA00049878"/>
    </source>
</evidence>
<evidence type="ECO:0000256" key="2">
    <source>
        <dbReference type="ARBA" id="ARBA00005426"/>
    </source>
</evidence>
<protein>
    <recommendedName>
        <fullName evidence="4">Molybdopterin synthase catalytic subunit</fullName>
        <ecNumber evidence="3">2.8.1.12</ecNumber>
    </recommendedName>
    <alternativeName>
        <fullName evidence="9">MPT synthase subunit 2</fullName>
    </alternativeName>
    <alternativeName>
        <fullName evidence="7">Molybdenum cofactor biosynthesis protein E</fullName>
    </alternativeName>
    <alternativeName>
        <fullName evidence="8">Molybdopterin-converting factor large subunit</fullName>
    </alternativeName>
    <alternativeName>
        <fullName evidence="10">Molybdopterin-converting factor subunit 2</fullName>
    </alternativeName>
</protein>
<evidence type="ECO:0000256" key="3">
    <source>
        <dbReference type="ARBA" id="ARBA00011950"/>
    </source>
</evidence>
<dbReference type="Pfam" id="PF02391">
    <property type="entry name" value="MoaE"/>
    <property type="match status" value="1"/>
</dbReference>
<dbReference type="EC" id="2.8.1.12" evidence="3"/>
<evidence type="ECO:0000256" key="8">
    <source>
        <dbReference type="ARBA" id="ARBA00030407"/>
    </source>
</evidence>
<dbReference type="SUPFAM" id="SSF54690">
    <property type="entry name" value="Molybdopterin synthase subunit MoaE"/>
    <property type="match status" value="1"/>
</dbReference>
<sequence>MEIRFQFYLLFAVDDMVEIYKGPLDVKDIISRWLDECDGRNWGAFIPFIGIVRQEDGIEALSFDIYEPILLKWFQEWQDKAQKKGAIVKMAHSLGDVPIFTSSYIAAVMSPKRRVALELIDEFVEDFKANAPIWKYDVIDGKRIYAQTRSTAMDGAGLMSKKD</sequence>
<dbReference type="PANTHER" id="PTHR23404">
    <property type="entry name" value="MOLYBDOPTERIN SYNTHASE RELATED"/>
    <property type="match status" value="1"/>
</dbReference>
<dbReference type="UniPathway" id="UPA00344"/>
<dbReference type="GO" id="GO:0006777">
    <property type="term" value="P:Mo-molybdopterin cofactor biosynthetic process"/>
    <property type="evidence" value="ECO:0007669"/>
    <property type="project" value="UniProtKB-KW"/>
</dbReference>
<comment type="catalytic activity">
    <reaction evidence="11">
        <text>2 [molybdopterin-synthase sulfur-carrier protein]-C-terminal-Gly-aminoethanethioate + cyclic pyranopterin phosphate + H2O = molybdopterin + 2 [molybdopterin-synthase sulfur-carrier protein]-C-terminal Gly-Gly + 2 H(+)</text>
        <dbReference type="Rhea" id="RHEA:26333"/>
        <dbReference type="Rhea" id="RHEA-COMP:12202"/>
        <dbReference type="Rhea" id="RHEA-COMP:19907"/>
        <dbReference type="ChEBI" id="CHEBI:15377"/>
        <dbReference type="ChEBI" id="CHEBI:15378"/>
        <dbReference type="ChEBI" id="CHEBI:58698"/>
        <dbReference type="ChEBI" id="CHEBI:59648"/>
        <dbReference type="ChEBI" id="CHEBI:90778"/>
        <dbReference type="ChEBI" id="CHEBI:232372"/>
        <dbReference type="EC" id="2.8.1.12"/>
    </reaction>
</comment>
<evidence type="ECO:0000256" key="4">
    <source>
        <dbReference type="ARBA" id="ARBA00013858"/>
    </source>
</evidence>
<comment type="similarity">
    <text evidence="2">Belongs to the MoaE family.</text>
</comment>
<keyword evidence="12" id="KW-0808">Transferase</keyword>
<evidence type="ECO:0000256" key="10">
    <source>
        <dbReference type="ARBA" id="ARBA00032474"/>
    </source>
</evidence>
<dbReference type="AlphaFoldDB" id="A0A0S4XMK7"/>
<evidence type="ECO:0000313" key="12">
    <source>
        <dbReference type="EMBL" id="CUV64977.1"/>
    </source>
</evidence>
<dbReference type="InterPro" id="IPR003448">
    <property type="entry name" value="Mopterin_biosynth_MoaE"/>
</dbReference>
<dbReference type="EMBL" id="FAXN01000011">
    <property type="protein sequence ID" value="CUV64977.1"/>
    <property type="molecule type" value="Genomic_DNA"/>
</dbReference>
<dbReference type="Gene3D" id="3.90.1170.40">
    <property type="entry name" value="Molybdopterin biosynthesis MoaE subunit"/>
    <property type="match status" value="1"/>
</dbReference>
<dbReference type="GO" id="GO:0030366">
    <property type="term" value="F:molybdopterin synthase activity"/>
    <property type="evidence" value="ECO:0007669"/>
    <property type="project" value="UniProtKB-EC"/>
</dbReference>
<reference evidence="12" key="1">
    <citation type="submission" date="2015-11" db="EMBL/GenBank/DDBJ databases">
        <authorList>
            <person name="Zhang Y."/>
            <person name="Guo Z."/>
        </authorList>
    </citation>
    <scope>NUCLEOTIDE SEQUENCE</scope>
    <source>
        <strain evidence="12">BN30871</strain>
    </source>
</reference>
<evidence type="ECO:0000256" key="6">
    <source>
        <dbReference type="ARBA" id="ARBA00026066"/>
    </source>
</evidence>
<comment type="pathway">
    <text evidence="1">Cofactor biosynthesis; molybdopterin biosynthesis.</text>
</comment>
<evidence type="ECO:0000256" key="9">
    <source>
        <dbReference type="ARBA" id="ARBA00030781"/>
    </source>
</evidence>
<name>A0A0S4XMK7_9BACT</name>
<organism evidence="12">
    <name type="scientific">Sulfurovum sp. enrichment culture clone C5</name>
    <dbReference type="NCBI Taxonomy" id="497650"/>
    <lineage>
        <taxon>Bacteria</taxon>
        <taxon>Pseudomonadati</taxon>
        <taxon>Campylobacterota</taxon>
        <taxon>Epsilonproteobacteria</taxon>
        <taxon>Campylobacterales</taxon>
        <taxon>Sulfurovaceae</taxon>
        <taxon>Sulfurovum</taxon>
        <taxon>environmental samples</taxon>
    </lineage>
</organism>
<accession>A0A0S4XMK7</accession>
<keyword evidence="5" id="KW-0501">Molybdenum cofactor biosynthesis</keyword>
<dbReference type="CDD" id="cd00756">
    <property type="entry name" value="MoaE"/>
    <property type="match status" value="1"/>
</dbReference>
<proteinExistence type="inferred from homology"/>
<evidence type="ECO:0000256" key="5">
    <source>
        <dbReference type="ARBA" id="ARBA00023150"/>
    </source>
</evidence>
<comment type="subunit">
    <text evidence="6">Heterotetramer of 2 MoaD subunits and 2 MoaE subunits. Also stable as homodimer. The enzyme changes between these two forms during catalysis.</text>
</comment>
<dbReference type="InterPro" id="IPR036563">
    <property type="entry name" value="MoaE_sf"/>
</dbReference>
<evidence type="ECO:0000256" key="7">
    <source>
        <dbReference type="ARBA" id="ARBA00029745"/>
    </source>
</evidence>
<evidence type="ECO:0000256" key="1">
    <source>
        <dbReference type="ARBA" id="ARBA00005046"/>
    </source>
</evidence>
<gene>
    <name evidence="12" type="primary">moaE</name>
    <name evidence="12" type="ORF">BN3087_130014</name>
</gene>